<evidence type="ECO:0000256" key="1">
    <source>
        <dbReference type="SAM" id="Phobius"/>
    </source>
</evidence>
<dbReference type="Gene3D" id="1.20.120.1630">
    <property type="match status" value="1"/>
</dbReference>
<proteinExistence type="predicted"/>
<keyword evidence="1" id="KW-0812">Transmembrane</keyword>
<evidence type="ECO:0000313" key="2">
    <source>
        <dbReference type="EMBL" id="CAD8477949.1"/>
    </source>
</evidence>
<organism evidence="2">
    <name type="scientific">Phaeocystis antarctica</name>
    <dbReference type="NCBI Taxonomy" id="33657"/>
    <lineage>
        <taxon>Eukaryota</taxon>
        <taxon>Haptista</taxon>
        <taxon>Haptophyta</taxon>
        <taxon>Prymnesiophyceae</taxon>
        <taxon>Phaeocystales</taxon>
        <taxon>Phaeocystaceae</taxon>
        <taxon>Phaeocystis</taxon>
    </lineage>
</organism>
<accession>A0A7S0ECC9</accession>
<protein>
    <recommendedName>
        <fullName evidence="3">Steroid 5-alpha reductase C-terminal domain-containing protein</fullName>
    </recommendedName>
</protein>
<evidence type="ECO:0008006" key="3">
    <source>
        <dbReference type="Google" id="ProtNLM"/>
    </source>
</evidence>
<dbReference type="GO" id="GO:0016020">
    <property type="term" value="C:membrane"/>
    <property type="evidence" value="ECO:0007669"/>
    <property type="project" value="TreeGrafter"/>
</dbReference>
<dbReference type="EMBL" id="HBEP01009704">
    <property type="protein sequence ID" value="CAD8477949.1"/>
    <property type="molecule type" value="Transcribed_RNA"/>
</dbReference>
<reference evidence="2" key="1">
    <citation type="submission" date="2021-01" db="EMBL/GenBank/DDBJ databases">
        <authorList>
            <person name="Corre E."/>
            <person name="Pelletier E."/>
            <person name="Niang G."/>
            <person name="Scheremetjew M."/>
            <person name="Finn R."/>
            <person name="Kale V."/>
            <person name="Holt S."/>
            <person name="Cochrane G."/>
            <person name="Meng A."/>
            <person name="Brown T."/>
            <person name="Cohen L."/>
        </authorList>
    </citation>
    <scope>NUCLEOTIDE SEQUENCE</scope>
    <source>
        <strain evidence="2">CCMP1374</strain>
    </source>
</reference>
<dbReference type="InterPro" id="IPR010721">
    <property type="entry name" value="UstE-like"/>
</dbReference>
<feature type="transmembrane region" description="Helical" evidence="1">
    <location>
        <begin position="217"/>
        <end position="238"/>
    </location>
</feature>
<dbReference type="Pfam" id="PF06966">
    <property type="entry name" value="DUF1295"/>
    <property type="match status" value="1"/>
</dbReference>
<feature type="transmembrane region" description="Helical" evidence="1">
    <location>
        <begin position="108"/>
        <end position="133"/>
    </location>
</feature>
<dbReference type="AlphaFoldDB" id="A0A7S0ECC9"/>
<name>A0A7S0ECC9_9EUKA</name>
<feature type="transmembrane region" description="Helical" evidence="1">
    <location>
        <begin position="6"/>
        <end position="25"/>
    </location>
</feature>
<sequence>MLPEATHLAIDAGALAGVNVLLWLVSMPLGKVWPVDFIWSGWPPVQCVLILARAWPKWQSGGAEARRLLACVLVAVWGWRLTSNFVARGGIGHEDWRYANMRRQLGRHFWWASLFSVFLGQTIFMFGPCLALYGALLGARPLDACDACAAAVCTGAILLEAAADMQMDAFQAARREKRSDACILEAGLWAWSRHPNYLGEVLWWWGLWLFGMREAEAWVVAGPLLITALFLGVSIKLLEDRQLEHKGDAYREYRTRVPSALLLVPPPVGRWLGRRLCKAGGRGLWCANTVGLSSTQPLG</sequence>
<keyword evidence="1" id="KW-0472">Membrane</keyword>
<dbReference type="PROSITE" id="PS50244">
    <property type="entry name" value="S5A_REDUCTASE"/>
    <property type="match status" value="1"/>
</dbReference>
<keyword evidence="1" id="KW-1133">Transmembrane helix</keyword>
<dbReference type="PANTHER" id="PTHR32251:SF23">
    <property type="entry name" value="3-OXO-5-ALPHA-STEROID 4-DEHYDROGENASE (DUF1295)"/>
    <property type="match status" value="1"/>
</dbReference>
<gene>
    <name evidence="2" type="ORF">PANT1444_LOCUS5448</name>
</gene>
<dbReference type="PANTHER" id="PTHR32251">
    <property type="entry name" value="3-OXO-5-ALPHA-STEROID 4-DEHYDROGENASE"/>
    <property type="match status" value="1"/>
</dbReference>